<protein>
    <submittedName>
        <fullName evidence="2">Uncharacterized protein</fullName>
    </submittedName>
</protein>
<dbReference type="RefSeq" id="WP_204680068.1">
    <property type="nucleotide sequence ID" value="NZ_BSNR01000017.1"/>
</dbReference>
<evidence type="ECO:0000256" key="1">
    <source>
        <dbReference type="SAM" id="Phobius"/>
    </source>
</evidence>
<feature type="transmembrane region" description="Helical" evidence="1">
    <location>
        <begin position="6"/>
        <end position="27"/>
    </location>
</feature>
<keyword evidence="1" id="KW-0812">Transmembrane</keyword>
<organism evidence="2 3">
    <name type="scientific">Dyella flava</name>
    <dbReference type="NCBI Taxonomy" id="1920170"/>
    <lineage>
        <taxon>Bacteria</taxon>
        <taxon>Pseudomonadati</taxon>
        <taxon>Pseudomonadota</taxon>
        <taxon>Gammaproteobacteria</taxon>
        <taxon>Lysobacterales</taxon>
        <taxon>Rhodanobacteraceae</taxon>
        <taxon>Dyella</taxon>
    </lineage>
</organism>
<sequence length="293" mass="31776">MLDSNVLEVAIGMIVCFASISLIASSLQEAFASLVRLRASTLLTGIVQLLNGQDADGKSLIVDIYNHALVNPRGDGKTVNFDDISKKITPSYIDSMDFAQALVDALKKRQKQGEDFRATLKAIPDQQLSQCFCSLYDRAQANVGNFESAIAKWFDSAMARVSGVYKRRAQLMTFIFAFFVAVALNIDAFRVMTRLWSVSTHGMLHVQVLTMDLGPHGALTSLAQLPIGWVHGQDHSCTAIFSALPGWIIAATSALFGAPFWFGLLERVAVLRGAGAKPNPPNTRLPPADSATT</sequence>
<feature type="transmembrane region" description="Helical" evidence="1">
    <location>
        <begin position="169"/>
        <end position="186"/>
    </location>
</feature>
<dbReference type="EMBL" id="JADIKE010000027">
    <property type="protein sequence ID" value="MBM7124545.1"/>
    <property type="molecule type" value="Genomic_DNA"/>
</dbReference>
<gene>
    <name evidence="2" type="ORF">ISP19_04075</name>
</gene>
<keyword evidence="1" id="KW-1133">Transmembrane helix</keyword>
<reference evidence="2" key="1">
    <citation type="submission" date="2020-10" db="EMBL/GenBank/DDBJ databases">
        <title>Phylogeny of dyella-like bacteria.</title>
        <authorList>
            <person name="Fu J."/>
        </authorList>
    </citation>
    <scope>NUCLEOTIDE SEQUENCE</scope>
    <source>
        <strain evidence="2">DHOC52</strain>
    </source>
</reference>
<proteinExistence type="predicted"/>
<evidence type="ECO:0000313" key="2">
    <source>
        <dbReference type="EMBL" id="MBM7124545.1"/>
    </source>
</evidence>
<keyword evidence="3" id="KW-1185">Reference proteome</keyword>
<keyword evidence="1" id="KW-0472">Membrane</keyword>
<feature type="transmembrane region" description="Helical" evidence="1">
    <location>
        <begin position="239"/>
        <end position="262"/>
    </location>
</feature>
<dbReference type="Proteomes" id="UP001430149">
    <property type="component" value="Unassembled WGS sequence"/>
</dbReference>
<evidence type="ECO:0000313" key="3">
    <source>
        <dbReference type="Proteomes" id="UP001430149"/>
    </source>
</evidence>
<comment type="caution">
    <text evidence="2">The sequence shown here is derived from an EMBL/GenBank/DDBJ whole genome shotgun (WGS) entry which is preliminary data.</text>
</comment>
<accession>A0ABS2JZW3</accession>
<name>A0ABS2JZW3_9GAMM</name>